<organism evidence="3 4">
    <name type="scientific">Cocleimonas flava</name>
    <dbReference type="NCBI Taxonomy" id="634765"/>
    <lineage>
        <taxon>Bacteria</taxon>
        <taxon>Pseudomonadati</taxon>
        <taxon>Pseudomonadota</taxon>
        <taxon>Gammaproteobacteria</taxon>
        <taxon>Thiotrichales</taxon>
        <taxon>Thiotrichaceae</taxon>
        <taxon>Cocleimonas</taxon>
    </lineage>
</organism>
<name>A0A4R1EWX2_9GAMM</name>
<keyword evidence="4" id="KW-1185">Reference proteome</keyword>
<dbReference type="OrthoDB" id="6638317at2"/>
<sequence length="448" mass="51389">MSKPLGITITALFALLLGGAIYVFLETHEKKEKTIHTGLFGEARSNPLYAGRVFLKRMGIPTETKTSVQGFTGYPSTDTVIVINSKRTTLSAYQTQQLINWVKRGGHVIALATNKWRFHRSDKSLESDDAESIDSIEGYQSTSIDSRLTDNMYSPDPLQNYMGISTGNKIQYEDLSAADKKQLDQIEEHQEENDSADDSTEHLFKIKLQDAPKALAIQNSWFHPILVDPYYQDKTEIVKLRSSNFIVRQKIENGLVTLVSSLDFIENKQIEKADHAEIFWHLIHGINQPIDQPSKVWLIHSDKMPPLWDLIWRNARMFIISLLVLFIAWLLLATRRFGPAIPKHAEDRRSLTEHISSSGSFYWKHNHKQELLESTRDAINQKLVLSHPNWNHLNEEQQVTLVVKDLELSKAIKVDPKDIYRALFSTSIEKPDEFTQTIRTLEIIRSTK</sequence>
<protein>
    <recommendedName>
        <fullName evidence="2">DUF4350 domain-containing protein</fullName>
    </recommendedName>
</protein>
<evidence type="ECO:0000259" key="2">
    <source>
        <dbReference type="Pfam" id="PF14258"/>
    </source>
</evidence>
<dbReference type="AlphaFoldDB" id="A0A4R1EWX2"/>
<feature type="transmembrane region" description="Helical" evidence="1">
    <location>
        <begin position="6"/>
        <end position="25"/>
    </location>
</feature>
<evidence type="ECO:0000256" key="1">
    <source>
        <dbReference type="SAM" id="Phobius"/>
    </source>
</evidence>
<feature type="transmembrane region" description="Helical" evidence="1">
    <location>
        <begin position="314"/>
        <end position="332"/>
    </location>
</feature>
<keyword evidence="1" id="KW-1133">Transmembrane helix</keyword>
<keyword evidence="1" id="KW-0472">Membrane</keyword>
<dbReference type="Proteomes" id="UP000294887">
    <property type="component" value="Unassembled WGS sequence"/>
</dbReference>
<feature type="domain" description="DUF4350" evidence="2">
    <location>
        <begin position="43"/>
        <end position="283"/>
    </location>
</feature>
<dbReference type="EMBL" id="SMFQ01000004">
    <property type="protein sequence ID" value="TCJ84444.1"/>
    <property type="molecule type" value="Genomic_DNA"/>
</dbReference>
<dbReference type="Pfam" id="PF14258">
    <property type="entry name" value="DUF4350"/>
    <property type="match status" value="1"/>
</dbReference>
<dbReference type="InterPro" id="IPR025646">
    <property type="entry name" value="DUF4350"/>
</dbReference>
<comment type="caution">
    <text evidence="3">The sequence shown here is derived from an EMBL/GenBank/DDBJ whole genome shotgun (WGS) entry which is preliminary data.</text>
</comment>
<reference evidence="3 4" key="1">
    <citation type="submission" date="2019-03" db="EMBL/GenBank/DDBJ databases">
        <title>Genomic Encyclopedia of Type Strains, Phase IV (KMG-IV): sequencing the most valuable type-strain genomes for metagenomic binning, comparative biology and taxonomic classification.</title>
        <authorList>
            <person name="Goeker M."/>
        </authorList>
    </citation>
    <scope>NUCLEOTIDE SEQUENCE [LARGE SCALE GENOMIC DNA]</scope>
    <source>
        <strain evidence="3 4">DSM 24830</strain>
    </source>
</reference>
<evidence type="ECO:0000313" key="3">
    <source>
        <dbReference type="EMBL" id="TCJ84444.1"/>
    </source>
</evidence>
<dbReference type="RefSeq" id="WP_131906203.1">
    <property type="nucleotide sequence ID" value="NZ_BAAAFU010000006.1"/>
</dbReference>
<evidence type="ECO:0000313" key="4">
    <source>
        <dbReference type="Proteomes" id="UP000294887"/>
    </source>
</evidence>
<keyword evidence="1" id="KW-0812">Transmembrane</keyword>
<gene>
    <name evidence="3" type="ORF">EV695_2401</name>
</gene>
<accession>A0A4R1EWX2</accession>
<proteinExistence type="predicted"/>